<dbReference type="Proteomes" id="UP000316217">
    <property type="component" value="Unassembled WGS sequence"/>
</dbReference>
<keyword evidence="1" id="KW-0812">Transmembrane</keyword>
<dbReference type="RefSeq" id="WP_125671198.1">
    <property type="nucleotide sequence ID" value="NZ_RCOS01000076.1"/>
</dbReference>
<dbReference type="GO" id="GO:0022904">
    <property type="term" value="P:respiratory electron transport chain"/>
    <property type="evidence" value="ECO:0007669"/>
    <property type="project" value="InterPro"/>
</dbReference>
<evidence type="ECO:0000313" key="5">
    <source>
        <dbReference type="Proteomes" id="UP000277582"/>
    </source>
</evidence>
<keyword evidence="1" id="KW-0472">Membrane</keyword>
<keyword evidence="5" id="KW-1185">Reference proteome</keyword>
<dbReference type="Pfam" id="PF14358">
    <property type="entry name" value="DUF4405"/>
    <property type="match status" value="1"/>
</dbReference>
<reference evidence="3 5" key="1">
    <citation type="submission" date="2018-10" db="EMBL/GenBank/DDBJ databases">
        <title>Co-occurring genomic capacity for anaerobic methane metabolism and dissimilatory sulfite reduction discovered in the Korarchaeota.</title>
        <authorList>
            <person name="Mckay L.J."/>
            <person name="Dlakic M."/>
            <person name="Fields M.W."/>
            <person name="Delmont T.O."/>
            <person name="Eren A.M."/>
            <person name="Jay Z.J."/>
            <person name="Klingelsmith K.B."/>
            <person name="Rusch D.B."/>
            <person name="Inskeep W.P."/>
        </authorList>
    </citation>
    <scope>NUCLEOTIDE SEQUENCE [LARGE SCALE GENOMIC DNA]</scope>
    <source>
        <strain evidence="3 5">MDKW</strain>
    </source>
</reference>
<feature type="domain" description="Flavinylation-associated cytochrome" evidence="2">
    <location>
        <begin position="10"/>
        <end position="68"/>
    </location>
</feature>
<dbReference type="InterPro" id="IPR016174">
    <property type="entry name" value="Di-haem_cyt_TM"/>
</dbReference>
<evidence type="ECO:0000313" key="6">
    <source>
        <dbReference type="Proteomes" id="UP000316217"/>
    </source>
</evidence>
<evidence type="ECO:0000313" key="3">
    <source>
        <dbReference type="EMBL" id="RSN75261.1"/>
    </source>
</evidence>
<dbReference type="SUPFAM" id="SSF81342">
    <property type="entry name" value="Transmembrane di-heme cytochromes"/>
    <property type="match status" value="1"/>
</dbReference>
<dbReference type="InterPro" id="IPR025517">
    <property type="entry name" value="DUF4405"/>
</dbReference>
<evidence type="ECO:0000256" key="1">
    <source>
        <dbReference type="SAM" id="Phobius"/>
    </source>
</evidence>
<evidence type="ECO:0000259" key="2">
    <source>
        <dbReference type="Pfam" id="PF14358"/>
    </source>
</evidence>
<comment type="caution">
    <text evidence="3">The sequence shown here is derived from an EMBL/GenBank/DDBJ whole genome shotgun (WGS) entry which is preliminary data.</text>
</comment>
<name>A0A3R9PJL9_9CREN</name>
<accession>A0A3R9PJL9</accession>
<organism evidence="3 5">
    <name type="scientific">Candidatus Methanodesulfokora washburnensis</name>
    <dbReference type="NCBI Taxonomy" id="2478471"/>
    <lineage>
        <taxon>Archaea</taxon>
        <taxon>Thermoproteota</taxon>
        <taxon>Candidatus Korarchaeia</taxon>
        <taxon>Candidatus Korarchaeia incertae sedis</taxon>
        <taxon>Candidatus Methanodesulfokora</taxon>
    </lineage>
</organism>
<evidence type="ECO:0000313" key="4">
    <source>
        <dbReference type="EMBL" id="RZN60055.1"/>
    </source>
</evidence>
<proteinExistence type="predicted"/>
<dbReference type="AlphaFoldDB" id="A0A3R9PJL9"/>
<dbReference type="Gene3D" id="1.20.950.20">
    <property type="entry name" value="Transmembrane di-heme cytochromes, Chain C"/>
    <property type="match status" value="1"/>
</dbReference>
<feature type="transmembrane region" description="Helical" evidence="1">
    <location>
        <begin position="6"/>
        <end position="29"/>
    </location>
</feature>
<keyword evidence="1" id="KW-1133">Transmembrane helix</keyword>
<reference evidence="4 6" key="2">
    <citation type="journal article" date="2019" name="Nat. Microbiol.">
        <title>Wide diversity of methane and short-chain alkane metabolisms in uncultured archaea.</title>
        <authorList>
            <person name="Borrel G."/>
            <person name="Adam P.S."/>
            <person name="McKay L.J."/>
            <person name="Chen L.X."/>
            <person name="Sierra-Garcia I.N."/>
            <person name="Sieber C.M."/>
            <person name="Letourneur Q."/>
            <person name="Ghozlane A."/>
            <person name="Andersen G.L."/>
            <person name="Li W.J."/>
            <person name="Hallam S.J."/>
            <person name="Muyzer G."/>
            <person name="de Oliveira V.M."/>
            <person name="Inskeep W.P."/>
            <person name="Banfield J.F."/>
            <person name="Gribaldo S."/>
        </authorList>
    </citation>
    <scope>NUCLEOTIDE SEQUENCE [LARGE SCALE GENOMIC DNA]</scope>
    <source>
        <strain evidence="4">NM4</strain>
    </source>
</reference>
<dbReference type="EMBL" id="RXII01000096">
    <property type="protein sequence ID" value="RZN60055.1"/>
    <property type="molecule type" value="Genomic_DNA"/>
</dbReference>
<gene>
    <name evidence="3" type="ORF">D6D85_06415</name>
    <name evidence="4" type="ORF">EF810_06300</name>
</gene>
<feature type="transmembrane region" description="Helical" evidence="1">
    <location>
        <begin position="49"/>
        <end position="67"/>
    </location>
</feature>
<protein>
    <submittedName>
        <fullName evidence="3">DUF4405 domain-containing protein</fullName>
    </submittedName>
</protein>
<dbReference type="EMBL" id="RCOS01000076">
    <property type="protein sequence ID" value="RSN75261.1"/>
    <property type="molecule type" value="Genomic_DNA"/>
</dbReference>
<dbReference type="GO" id="GO:0016020">
    <property type="term" value="C:membrane"/>
    <property type="evidence" value="ECO:0007669"/>
    <property type="project" value="InterPro"/>
</dbReference>
<dbReference type="Proteomes" id="UP000277582">
    <property type="component" value="Unassembled WGS sequence"/>
</dbReference>
<sequence>MSSVHLRIAVFLILLILGTSTIFSGLFLYFAPRGPRSGYYYGKEAWRQIHLFSAFATVAVLVLHLLLNRGALRSYYNIVKSS</sequence>